<dbReference type="GO" id="GO:0008270">
    <property type="term" value="F:zinc ion binding"/>
    <property type="evidence" value="ECO:0007669"/>
    <property type="project" value="UniProtKB-KW"/>
</dbReference>
<dbReference type="InterPro" id="IPR019787">
    <property type="entry name" value="Znf_PHD-finger"/>
</dbReference>
<feature type="signal peptide" evidence="6">
    <location>
        <begin position="1"/>
        <end position="24"/>
    </location>
</feature>
<feature type="domain" description="PHD-type" evidence="7">
    <location>
        <begin position="35"/>
        <end position="93"/>
    </location>
</feature>
<accession>A0A7M7HKH1</accession>
<feature type="chain" id="PRO_5029686405" description="Reverse transcriptase" evidence="6">
    <location>
        <begin position="25"/>
        <end position="1047"/>
    </location>
</feature>
<dbReference type="RefSeq" id="XP_011675592.2">
    <property type="nucleotide sequence ID" value="XM_011677290.2"/>
</dbReference>
<dbReference type="SUPFAM" id="SSF56672">
    <property type="entry name" value="DNA/RNA polymerases"/>
    <property type="match status" value="1"/>
</dbReference>
<keyword evidence="6" id="KW-0732">Signal</keyword>
<keyword evidence="10" id="KW-1185">Reference proteome</keyword>
<evidence type="ECO:0000313" key="10">
    <source>
        <dbReference type="Proteomes" id="UP000007110"/>
    </source>
</evidence>
<dbReference type="PANTHER" id="PTHR33395:SF22">
    <property type="entry name" value="REVERSE TRANSCRIPTASE DOMAIN-CONTAINING PROTEIN"/>
    <property type="match status" value="1"/>
</dbReference>
<evidence type="ECO:0000313" key="9">
    <source>
        <dbReference type="EnsemblMetazoa" id="XP_011675592"/>
    </source>
</evidence>
<dbReference type="Pfam" id="PF14529">
    <property type="entry name" value="Exo_endo_phos_2"/>
    <property type="match status" value="1"/>
</dbReference>
<dbReference type="InterPro" id="IPR036691">
    <property type="entry name" value="Endo/exonu/phosph_ase_sf"/>
</dbReference>
<dbReference type="GO" id="GO:0003824">
    <property type="term" value="F:catalytic activity"/>
    <property type="evidence" value="ECO:0007669"/>
    <property type="project" value="InterPro"/>
</dbReference>
<dbReference type="InterPro" id="IPR011011">
    <property type="entry name" value="Znf_FYVE_PHD"/>
</dbReference>
<dbReference type="GO" id="GO:0007508">
    <property type="term" value="P:larval heart development"/>
    <property type="evidence" value="ECO:0000318"/>
    <property type="project" value="GO_Central"/>
</dbReference>
<evidence type="ECO:0000256" key="5">
    <source>
        <dbReference type="SAM" id="MobiDB-lite"/>
    </source>
</evidence>
<dbReference type="InterPro" id="IPR013083">
    <property type="entry name" value="Znf_RING/FYVE/PHD"/>
</dbReference>
<dbReference type="CDD" id="cd01650">
    <property type="entry name" value="RT_nLTR_like"/>
    <property type="match status" value="1"/>
</dbReference>
<dbReference type="Gene3D" id="3.30.40.10">
    <property type="entry name" value="Zinc/RING finger domain, C3HC4 (zinc finger)"/>
    <property type="match status" value="1"/>
</dbReference>
<dbReference type="Proteomes" id="UP000007110">
    <property type="component" value="Unassembled WGS sequence"/>
</dbReference>
<reference evidence="9" key="2">
    <citation type="submission" date="2021-01" db="UniProtKB">
        <authorList>
            <consortium name="EnsemblMetazoa"/>
        </authorList>
    </citation>
    <scope>IDENTIFICATION</scope>
</reference>
<organism evidence="9 10">
    <name type="scientific">Strongylocentrotus purpuratus</name>
    <name type="common">Purple sea urchin</name>
    <dbReference type="NCBI Taxonomy" id="7668"/>
    <lineage>
        <taxon>Eukaryota</taxon>
        <taxon>Metazoa</taxon>
        <taxon>Echinodermata</taxon>
        <taxon>Eleutherozoa</taxon>
        <taxon>Echinozoa</taxon>
        <taxon>Echinoidea</taxon>
        <taxon>Euechinoidea</taxon>
        <taxon>Echinacea</taxon>
        <taxon>Camarodonta</taxon>
        <taxon>Echinidea</taxon>
        <taxon>Strongylocentrotidae</taxon>
        <taxon>Strongylocentrotus</taxon>
    </lineage>
</organism>
<dbReference type="InterPro" id="IPR043502">
    <property type="entry name" value="DNA/RNA_pol_sf"/>
</dbReference>
<evidence type="ECO:0000259" key="8">
    <source>
        <dbReference type="PROSITE" id="PS50878"/>
    </source>
</evidence>
<dbReference type="SUPFAM" id="SSF57903">
    <property type="entry name" value="FYVE/PHD zinc finger"/>
    <property type="match status" value="1"/>
</dbReference>
<dbReference type="PANTHER" id="PTHR33395">
    <property type="entry name" value="TRANSCRIPTASE, PUTATIVE-RELATED-RELATED"/>
    <property type="match status" value="1"/>
</dbReference>
<evidence type="ECO:0000256" key="1">
    <source>
        <dbReference type="ARBA" id="ARBA00022723"/>
    </source>
</evidence>
<keyword evidence="2 4" id="KW-0863">Zinc-finger</keyword>
<keyword evidence="3" id="KW-0862">Zinc</keyword>
<dbReference type="GO" id="GO:0061343">
    <property type="term" value="P:cell adhesion involved in heart morphogenesis"/>
    <property type="evidence" value="ECO:0000318"/>
    <property type="project" value="GO_Central"/>
</dbReference>
<keyword evidence="1" id="KW-0479">Metal-binding</keyword>
<dbReference type="InterPro" id="IPR000477">
    <property type="entry name" value="RT_dom"/>
</dbReference>
<dbReference type="PROSITE" id="PS50878">
    <property type="entry name" value="RT_POL"/>
    <property type="match status" value="1"/>
</dbReference>
<dbReference type="InterPro" id="IPR005135">
    <property type="entry name" value="Endo/exonuclease/phosphatase"/>
</dbReference>
<dbReference type="Pfam" id="PF00078">
    <property type="entry name" value="RVT_1"/>
    <property type="match status" value="1"/>
</dbReference>
<evidence type="ECO:0000259" key="7">
    <source>
        <dbReference type="PROSITE" id="PS50016"/>
    </source>
</evidence>
<dbReference type="CDD" id="cd15551">
    <property type="entry name" value="PHD_PYGO"/>
    <property type="match status" value="1"/>
</dbReference>
<evidence type="ECO:0008006" key="11">
    <source>
        <dbReference type="Google" id="ProtNLM"/>
    </source>
</evidence>
<reference evidence="10" key="1">
    <citation type="submission" date="2015-02" db="EMBL/GenBank/DDBJ databases">
        <title>Genome sequencing for Strongylocentrotus purpuratus.</title>
        <authorList>
            <person name="Murali S."/>
            <person name="Liu Y."/>
            <person name="Vee V."/>
            <person name="English A."/>
            <person name="Wang M."/>
            <person name="Skinner E."/>
            <person name="Han Y."/>
            <person name="Muzny D.M."/>
            <person name="Worley K.C."/>
            <person name="Gibbs R.A."/>
        </authorList>
    </citation>
    <scope>NUCLEOTIDE SEQUENCE</scope>
</reference>
<protein>
    <recommendedName>
        <fullName evidence="11">Reverse transcriptase</fullName>
    </recommendedName>
</protein>
<dbReference type="InterPro" id="IPR001965">
    <property type="entry name" value="Znf_PHD"/>
</dbReference>
<dbReference type="SMART" id="SM00249">
    <property type="entry name" value="PHD"/>
    <property type="match status" value="1"/>
</dbReference>
<evidence type="ECO:0000256" key="4">
    <source>
        <dbReference type="PROSITE-ProRule" id="PRU00146"/>
    </source>
</evidence>
<dbReference type="OrthoDB" id="5954387at2759"/>
<sequence>MGVAESTSLSHLTILLLLSGQVETNPGPSTSAPETFPCAICGDEVRDNDPALLCDHCDCWCHISCVGISPDSYDILTKKSRSFAWVCCQCSSTNIGSSSSLQGLNLSQTNRFSPLHHDSSNEEILPSINPLTSTPTSSPGGCRQPRFHPPSRNRKKAFKVMVVNCNGLKGNAKKSSFHAAIAHHTPDFVFGCESKLDDSLSSYSIFPSNYSIYRKDRNIHGGGVFIAIIDTLIVTECPEFDSDCEIQWCNVQLANAKPLYIGSYYCPPNNRQQGLEGLHQSLSKIMTRHRRSHPNILIAGDFNHPDINWDDQSTTNPATSTCHQKLLDILLHNSLSQTVREVTRPSSNNILDLVVTSNPALVENVCVKSGISDHNIVTFTLAANPKISVKPLRKIYQFHKADEQQLRDAAAEFATEFLQSDPERRSVETNWSIIVNFLNRNQVAKNVHRARCEYVNNITGASLKDNPKSFWSYIKTCRSENIGIPTLRTPSKLCASALDKAETLNDYFQSVFTPHQLQPLVQKGPSPFPTIGHLHVHRTGVEKRLQQLDPSKASGPDELPPKLLKLVAREIASPLSFLFQQSYNSGIVPAQWKQALVTPIHKSGEKCDPSNYRPISLTCVCCKVMEHIILSHVSKHVAVNNILTDAQHGFRRGLSTTTQLTTAVHDWSSILQQRSQADIIFLDFKKAFDRVPHLLLSTKLQYYGISGDSLQWIMSLLTDRQQAVVVDGSKSTWRDVTSGVPQGSVIGPTLFLLYINDIQDNIQSTMRLFADDSTLYREIRCPEDHQILKDDLQQLSRWSSNWMMDFNVKKCAILTITRKRTPSIREYHLSNGLIPRVKEYKYLGVTVAADLRWNKHCQTIRHKASRTLGLLRRTLSPCTRDVKSRAYTALVRPQLEYASEAWNPHSVTVTKMLEQVQRTAARFVYRDYRYTTSPSALVAALGWDTLHTRRILDQCTLLYKIHHRLVSIPAPTIVIPATYFGRHDHNLKYVIPVATIDSFKFSYYPRAIRIWNHLPGSAVNATGITNFQEAALPSIRTMQPPIGSHII</sequence>
<dbReference type="GO" id="GO:0031012">
    <property type="term" value="C:extracellular matrix"/>
    <property type="evidence" value="ECO:0000318"/>
    <property type="project" value="GO_Central"/>
</dbReference>
<proteinExistence type="predicted"/>
<dbReference type="InParanoid" id="A0A7M7HKH1"/>
<feature type="domain" description="Reverse transcriptase" evidence="8">
    <location>
        <begin position="581"/>
        <end position="847"/>
    </location>
</feature>
<dbReference type="SUPFAM" id="SSF56219">
    <property type="entry name" value="DNase I-like"/>
    <property type="match status" value="1"/>
</dbReference>
<feature type="region of interest" description="Disordered" evidence="5">
    <location>
        <begin position="116"/>
        <end position="151"/>
    </location>
</feature>
<evidence type="ECO:0000256" key="2">
    <source>
        <dbReference type="ARBA" id="ARBA00022771"/>
    </source>
</evidence>
<dbReference type="GeneID" id="105443737"/>
<dbReference type="OMA" id="NILANCQ"/>
<dbReference type="Gene3D" id="3.60.10.10">
    <property type="entry name" value="Endonuclease/exonuclease/phosphatase"/>
    <property type="match status" value="1"/>
</dbReference>
<dbReference type="AlphaFoldDB" id="A0A7M7HKH1"/>
<dbReference type="EnsemblMetazoa" id="XM_011677290">
    <property type="protein sequence ID" value="XP_011675592"/>
    <property type="gene ID" value="LOC105443737"/>
</dbReference>
<evidence type="ECO:0000256" key="3">
    <source>
        <dbReference type="ARBA" id="ARBA00022833"/>
    </source>
</evidence>
<dbReference type="PROSITE" id="PS50016">
    <property type="entry name" value="ZF_PHD_2"/>
    <property type="match status" value="1"/>
</dbReference>
<evidence type="ECO:0000256" key="6">
    <source>
        <dbReference type="SAM" id="SignalP"/>
    </source>
</evidence>
<name>A0A7M7HKH1_STRPU</name>
<dbReference type="KEGG" id="spu:105443737"/>
<feature type="compositionally biased region" description="Polar residues" evidence="5">
    <location>
        <begin position="129"/>
        <end position="139"/>
    </location>
</feature>